<dbReference type="EMBL" id="DVAD01000016">
    <property type="protein sequence ID" value="HIJ99848.1"/>
    <property type="molecule type" value="Genomic_DNA"/>
</dbReference>
<dbReference type="Proteomes" id="UP000604391">
    <property type="component" value="Unassembled WGS sequence"/>
</dbReference>
<keyword evidence="2" id="KW-1185">Reference proteome</keyword>
<name>A0A832UMC6_9ARCH</name>
<gene>
    <name evidence="1" type="ORF">H1011_03480</name>
</gene>
<accession>A0A832UMC6</accession>
<dbReference type="AlphaFoldDB" id="A0A832UMC6"/>
<organism evidence="1 2">
    <name type="scientific">Candidatus Undinarchaeum marinum</name>
    <dbReference type="NCBI Taxonomy" id="2756141"/>
    <lineage>
        <taxon>Archaea</taxon>
        <taxon>Candidatus Undinarchaeota</taxon>
        <taxon>Candidatus Undinarchaeia</taxon>
        <taxon>Candidatus Undinarchaeales</taxon>
        <taxon>Candidatus Undinarchaeaceae</taxon>
        <taxon>Candidatus Undinarchaeum</taxon>
    </lineage>
</organism>
<evidence type="ECO:0000313" key="1">
    <source>
        <dbReference type="EMBL" id="HIJ99848.1"/>
    </source>
</evidence>
<proteinExistence type="predicted"/>
<comment type="caution">
    <text evidence="1">The sequence shown here is derived from an EMBL/GenBank/DDBJ whole genome shotgun (WGS) entry which is preliminary data.</text>
</comment>
<evidence type="ECO:0000313" key="2">
    <source>
        <dbReference type="Proteomes" id="UP000604391"/>
    </source>
</evidence>
<protein>
    <submittedName>
        <fullName evidence="1">Uncharacterized protein</fullName>
    </submittedName>
</protein>
<reference evidence="1 2" key="1">
    <citation type="journal article" name="Nat. Commun.">
        <title>Undinarchaeota illuminate DPANN phylogeny and the impact of gene transfer on archaeal evolution.</title>
        <authorList>
            <person name="Dombrowski N."/>
            <person name="Williams T.A."/>
            <person name="Sun J."/>
            <person name="Woodcroft B.J."/>
            <person name="Lee J.H."/>
            <person name="Minh B.Q."/>
            <person name="Rinke C."/>
            <person name="Spang A."/>
        </authorList>
    </citation>
    <scope>NUCLEOTIDE SEQUENCE [LARGE SCALE GENOMIC DNA]</scope>
    <source>
        <strain evidence="1">MAG_bin17</strain>
    </source>
</reference>
<sequence length="478" mass="54879">MKRLIIILIALILIAPSVYAHHSSTNLESITDSSRIVKERELVEEIDDDIMDVDSLETLDEMGIVKGHDDEGLFKPETETALKELNLILTDFGMSKKTNGIIKDLSSSIDAASEGISEFDKEMQMRNLENLRSLISESGESEEEKKNAMALVEQVQMFFDNPRITDMEANEPRGIEEVDPGQMIRQGISEVRQILNRINSENKEAIQFEAMSLLKEIKSFTDSAKLDDDERERFDSQIEKLKFLIRSVESSDVKQARLIKKKAATLSKDEIRKVRVRVTKVSEDADCEESDDREERIRCRLSVVKKHGTYLVSEERHDSDECRNLEGEQKESCNLKYRAYRKCTEIHEGRADVLVCVRKALGTEKNVKEDVSECRQMEGEDRTECNSEVKDRVYDTIKIRLQGLQDKAEEYLSRAYVSEELASRLINAIELKKEEFDSAETLGEKREVINQVKRIWSAFVETGKSEYRIQQGAEINEI</sequence>